<dbReference type="Pfam" id="PF23410">
    <property type="entry name" value="Beta-prop_VPS8"/>
    <property type="match status" value="1"/>
</dbReference>
<protein>
    <submittedName>
        <fullName evidence="2">Uncharacterized protein</fullName>
    </submittedName>
</protein>
<dbReference type="GO" id="GO:0006623">
    <property type="term" value="P:protein targeting to vacuole"/>
    <property type="evidence" value="ECO:0007669"/>
    <property type="project" value="InterPro"/>
</dbReference>
<dbReference type="InterPro" id="IPR045111">
    <property type="entry name" value="Vps41/Vps8"/>
</dbReference>
<evidence type="ECO:0000313" key="3">
    <source>
        <dbReference type="Proteomes" id="UP000015241"/>
    </source>
</evidence>
<feature type="compositionally biased region" description="Low complexity" evidence="1">
    <location>
        <begin position="105"/>
        <end position="115"/>
    </location>
</feature>
<dbReference type="GO" id="GO:0030897">
    <property type="term" value="C:HOPS complex"/>
    <property type="evidence" value="ECO:0007669"/>
    <property type="project" value="TreeGrafter"/>
</dbReference>
<keyword evidence="3" id="KW-1185">Reference proteome</keyword>
<dbReference type="EMBL" id="KE504126">
    <property type="protein sequence ID" value="EPT04596.1"/>
    <property type="molecule type" value="Genomic_DNA"/>
</dbReference>
<name>S8FTS1_FOMSC</name>
<dbReference type="HOGENOM" id="CLU_881543_0_0_1"/>
<dbReference type="GO" id="GO:0034058">
    <property type="term" value="P:endosomal vesicle fusion"/>
    <property type="evidence" value="ECO:0007669"/>
    <property type="project" value="TreeGrafter"/>
</dbReference>
<proteinExistence type="predicted"/>
<dbReference type="PANTHER" id="PTHR12616:SF8">
    <property type="entry name" value="VACUOLAR PROTEIN SORTING-ASSOCIATED PROTEIN 8 HOMOLOG"/>
    <property type="match status" value="1"/>
</dbReference>
<gene>
    <name evidence="2" type="ORF">FOMPIDRAFT_1113223</name>
</gene>
<dbReference type="GO" id="GO:0005770">
    <property type="term" value="C:late endosome"/>
    <property type="evidence" value="ECO:0007669"/>
    <property type="project" value="TreeGrafter"/>
</dbReference>
<dbReference type="Gene3D" id="2.130.10.10">
    <property type="entry name" value="YVTN repeat-like/Quinoprotein amine dehydrogenase"/>
    <property type="match status" value="1"/>
</dbReference>
<reference evidence="2 3" key="1">
    <citation type="journal article" date="2012" name="Science">
        <title>The Paleozoic origin of enzymatic lignin decomposition reconstructed from 31 fungal genomes.</title>
        <authorList>
            <person name="Floudas D."/>
            <person name="Binder M."/>
            <person name="Riley R."/>
            <person name="Barry K."/>
            <person name="Blanchette R.A."/>
            <person name="Henrissat B."/>
            <person name="Martinez A.T."/>
            <person name="Otillar R."/>
            <person name="Spatafora J.W."/>
            <person name="Yadav J.S."/>
            <person name="Aerts A."/>
            <person name="Benoit I."/>
            <person name="Boyd A."/>
            <person name="Carlson A."/>
            <person name="Copeland A."/>
            <person name="Coutinho P.M."/>
            <person name="de Vries R.P."/>
            <person name="Ferreira P."/>
            <person name="Findley K."/>
            <person name="Foster B."/>
            <person name="Gaskell J."/>
            <person name="Glotzer D."/>
            <person name="Gorecki P."/>
            <person name="Heitman J."/>
            <person name="Hesse C."/>
            <person name="Hori C."/>
            <person name="Igarashi K."/>
            <person name="Jurgens J.A."/>
            <person name="Kallen N."/>
            <person name="Kersten P."/>
            <person name="Kohler A."/>
            <person name="Kuees U."/>
            <person name="Kumar T.K.A."/>
            <person name="Kuo A."/>
            <person name="LaButti K."/>
            <person name="Larrondo L.F."/>
            <person name="Lindquist E."/>
            <person name="Ling A."/>
            <person name="Lombard V."/>
            <person name="Lucas S."/>
            <person name="Lundell T."/>
            <person name="Martin R."/>
            <person name="McLaughlin D.J."/>
            <person name="Morgenstern I."/>
            <person name="Morin E."/>
            <person name="Murat C."/>
            <person name="Nagy L.G."/>
            <person name="Nolan M."/>
            <person name="Ohm R.A."/>
            <person name="Patyshakuliyeva A."/>
            <person name="Rokas A."/>
            <person name="Ruiz-Duenas F.J."/>
            <person name="Sabat G."/>
            <person name="Salamov A."/>
            <person name="Samejima M."/>
            <person name="Schmutz J."/>
            <person name="Slot J.C."/>
            <person name="St John F."/>
            <person name="Stenlid J."/>
            <person name="Sun H."/>
            <person name="Sun S."/>
            <person name="Syed K."/>
            <person name="Tsang A."/>
            <person name="Wiebenga A."/>
            <person name="Young D."/>
            <person name="Pisabarro A."/>
            <person name="Eastwood D.C."/>
            <person name="Martin F."/>
            <person name="Cullen D."/>
            <person name="Grigoriev I.V."/>
            <person name="Hibbett D.S."/>
        </authorList>
    </citation>
    <scope>NUCLEOTIDE SEQUENCE</scope>
    <source>
        <strain evidence="3">FP-58527</strain>
    </source>
</reference>
<dbReference type="InterPro" id="IPR036322">
    <property type="entry name" value="WD40_repeat_dom_sf"/>
</dbReference>
<evidence type="ECO:0000313" key="2">
    <source>
        <dbReference type="EMBL" id="EPT04596.1"/>
    </source>
</evidence>
<dbReference type="Proteomes" id="UP000015241">
    <property type="component" value="Unassembled WGS sequence"/>
</dbReference>
<dbReference type="InParanoid" id="S8FTS1"/>
<feature type="compositionally biased region" description="Polar residues" evidence="1">
    <location>
        <begin position="116"/>
        <end position="131"/>
    </location>
</feature>
<evidence type="ECO:0000256" key="1">
    <source>
        <dbReference type="SAM" id="MobiDB-lite"/>
    </source>
</evidence>
<dbReference type="PANTHER" id="PTHR12616">
    <property type="entry name" value="VACUOLAR PROTEIN SORTING VPS41"/>
    <property type="match status" value="1"/>
</dbReference>
<feature type="non-terminal residue" evidence="2">
    <location>
        <position position="316"/>
    </location>
</feature>
<dbReference type="InterPro" id="IPR015943">
    <property type="entry name" value="WD40/YVTN_repeat-like_dom_sf"/>
</dbReference>
<dbReference type="AlphaFoldDB" id="S8FTS1"/>
<dbReference type="OrthoDB" id="289913at2759"/>
<dbReference type="SUPFAM" id="SSF50978">
    <property type="entry name" value="WD40 repeat-like"/>
    <property type="match status" value="1"/>
</dbReference>
<feature type="compositionally biased region" description="Polar residues" evidence="1">
    <location>
        <begin position="72"/>
        <end position="91"/>
    </location>
</feature>
<accession>S8FTS1</accession>
<sequence length="316" mass="33140">MRRGCVVYISSLTVTHPGPQPVGPASDETPSTPPTPPIAVSGAPSPPRPSGSNGRSTPSRFSRPFLHPTISRLRSTTPQASRVPSSASVGTLFSHAPEGVSETPSHFSALSRSSSATNLPSSGVNDKSPVTSEPREVFRWTHLKTIGELLFSQKAAALLGTENIGSPTVMAANGLICVGTDAGTAVVFDFKQNLKCICGTEGRHKTLGPVTAIALSFDHTYVVTGHAHGHIQLFDLNTPKTPARFVPPTTLAEVAAGRQEGHLAGSRIVSVGFVAGRHTAVVSADDSGLSFFHSLGKVFFMDASDTLRLLGKYPED</sequence>
<dbReference type="eggNOG" id="KOG2079">
    <property type="taxonomic scope" value="Eukaryota"/>
</dbReference>
<feature type="region of interest" description="Disordered" evidence="1">
    <location>
        <begin position="13"/>
        <end position="131"/>
    </location>
</feature>
<dbReference type="STRING" id="743788.S8FTS1"/>
<organism evidence="2 3">
    <name type="scientific">Fomitopsis schrenkii</name>
    <name type="common">Brown rot fungus</name>
    <dbReference type="NCBI Taxonomy" id="2126942"/>
    <lineage>
        <taxon>Eukaryota</taxon>
        <taxon>Fungi</taxon>
        <taxon>Dikarya</taxon>
        <taxon>Basidiomycota</taxon>
        <taxon>Agaricomycotina</taxon>
        <taxon>Agaricomycetes</taxon>
        <taxon>Polyporales</taxon>
        <taxon>Fomitopsis</taxon>
    </lineage>
</organism>
<feature type="compositionally biased region" description="Low complexity" evidence="1">
    <location>
        <begin position="50"/>
        <end position="60"/>
    </location>
</feature>